<dbReference type="Gene3D" id="2.30.40.10">
    <property type="entry name" value="Urease, subunit C, domain 1"/>
    <property type="match status" value="1"/>
</dbReference>
<accession>A0A6P2X8D4</accession>
<proteinExistence type="predicted"/>
<dbReference type="EMBL" id="CABVQN010000012">
    <property type="protein sequence ID" value="VWD05584.1"/>
    <property type="molecule type" value="Genomic_DNA"/>
</dbReference>
<dbReference type="AlphaFoldDB" id="A0A6P2X8D4"/>
<evidence type="ECO:0000313" key="1">
    <source>
        <dbReference type="EMBL" id="VWD05584.1"/>
    </source>
</evidence>
<evidence type="ECO:0000313" key="2">
    <source>
        <dbReference type="Proteomes" id="UP000494110"/>
    </source>
</evidence>
<dbReference type="RefSeq" id="WP_175012759.1">
    <property type="nucleotide sequence ID" value="NZ_CABVQN010000012.1"/>
</dbReference>
<dbReference type="InterPro" id="IPR011059">
    <property type="entry name" value="Metal-dep_hydrolase_composite"/>
</dbReference>
<gene>
    <name evidence="1" type="ORF">BLA39750_02865</name>
</gene>
<keyword evidence="1" id="KW-0378">Hydrolase</keyword>
<sequence length="371" mass="39319">MTTIAWNPPRTQPWVIRETVCFNSLTHSFERCDLEIAGRWIIGIVPPGTSRQRIGFDGSMLVCTPGVIDVDCGGRDAGGARSVSLARCITTTGIPSLSPRATHRWPDAGETAPSDVLGIAICKPAQPLAVSRQVFPVVACQDLLSASSLLEFVSLSHVAGTRFGIRLASTPEGAGAFRERFCRSEINLLAYLQLLRESVTLFAPPRLARSDRAALAAAMCSVAVAMTPNASVDAIQREYGPQLQHGKLALSGLSGTSSGADEVRRSPKLLLPSGLDDSPAAALNRIVDAITVSAAAALKVYDTGMLRPGMKADICLFRDEPGSTSITGSRGFLMMIASRDPDSVLIEGSFARHADRRAASNSDVYSLPQAG</sequence>
<name>A0A6P2X8D4_BURL3</name>
<dbReference type="SUPFAM" id="SSF51338">
    <property type="entry name" value="Composite domain of metallo-dependent hydrolases"/>
    <property type="match status" value="1"/>
</dbReference>
<protein>
    <submittedName>
        <fullName evidence="1">Amidohydrolase family protein</fullName>
    </submittedName>
</protein>
<dbReference type="GO" id="GO:0016810">
    <property type="term" value="F:hydrolase activity, acting on carbon-nitrogen (but not peptide) bonds"/>
    <property type="evidence" value="ECO:0007669"/>
    <property type="project" value="InterPro"/>
</dbReference>
<dbReference type="Gene3D" id="3.20.20.140">
    <property type="entry name" value="Metal-dependent hydrolases"/>
    <property type="match status" value="1"/>
</dbReference>
<reference evidence="1 2" key="1">
    <citation type="submission" date="2019-09" db="EMBL/GenBank/DDBJ databases">
        <authorList>
            <person name="Depoorter E."/>
        </authorList>
    </citation>
    <scope>NUCLEOTIDE SEQUENCE [LARGE SCALE GENOMIC DNA]</scope>
    <source>
        <strain evidence="1">R-39750</strain>
    </source>
</reference>
<organism evidence="1 2">
    <name type="scientific">Burkholderia lata (strain ATCC 17760 / DSM 23089 / LMG 22485 / NCIMB 9086 / R18194 / 383)</name>
    <dbReference type="NCBI Taxonomy" id="482957"/>
    <lineage>
        <taxon>Bacteria</taxon>
        <taxon>Pseudomonadati</taxon>
        <taxon>Pseudomonadota</taxon>
        <taxon>Betaproteobacteria</taxon>
        <taxon>Burkholderiales</taxon>
        <taxon>Burkholderiaceae</taxon>
        <taxon>Burkholderia</taxon>
        <taxon>Burkholderia cepacia complex</taxon>
    </lineage>
</organism>
<dbReference type="Proteomes" id="UP000494110">
    <property type="component" value="Unassembled WGS sequence"/>
</dbReference>